<reference evidence="6 9" key="2">
    <citation type="submission" date="2020-10" db="EMBL/GenBank/DDBJ databases">
        <title>Genome sequences of Pseudomonas isolates.</title>
        <authorList>
            <person name="Wessels L."/>
            <person name="Reich F."/>
            <person name="Hammerl J."/>
        </authorList>
    </citation>
    <scope>NUCLEOTIDE SEQUENCE [LARGE SCALE GENOMIC DNA]</scope>
    <source>
        <strain evidence="6 9">20-MO00624-0</strain>
    </source>
</reference>
<dbReference type="CDD" id="cd08427">
    <property type="entry name" value="PBP2_LTTR_like_2"/>
    <property type="match status" value="1"/>
</dbReference>
<dbReference type="EMBL" id="JADMCD010000006">
    <property type="protein sequence ID" value="MBF8641542.1"/>
    <property type="molecule type" value="Genomic_DNA"/>
</dbReference>
<dbReference type="Proteomes" id="UP000626180">
    <property type="component" value="Unassembled WGS sequence"/>
</dbReference>
<gene>
    <name evidence="7" type="primary">yofA_2</name>
    <name evidence="6" type="ORF">IRZ65_12725</name>
    <name evidence="7" type="ORF">NCTC11842_04697</name>
</gene>
<protein>
    <submittedName>
        <fullName evidence="7">LysR family transcriptional regulator</fullName>
    </submittedName>
</protein>
<dbReference type="Gene3D" id="1.10.10.10">
    <property type="entry name" value="Winged helix-like DNA-binding domain superfamily/Winged helix DNA-binding domain"/>
    <property type="match status" value="1"/>
</dbReference>
<dbReference type="FunFam" id="1.10.10.10:FF:000001">
    <property type="entry name" value="LysR family transcriptional regulator"/>
    <property type="match status" value="1"/>
</dbReference>
<dbReference type="EMBL" id="UAUF01000014">
    <property type="protein sequence ID" value="SPZ12839.1"/>
    <property type="molecule type" value="Genomic_DNA"/>
</dbReference>
<dbReference type="InterPro" id="IPR005119">
    <property type="entry name" value="LysR_subst-bd"/>
</dbReference>
<keyword evidence="2" id="KW-0805">Transcription regulation</keyword>
<dbReference type="GO" id="GO:0003700">
    <property type="term" value="F:DNA-binding transcription factor activity"/>
    <property type="evidence" value="ECO:0007669"/>
    <property type="project" value="InterPro"/>
</dbReference>
<evidence type="ECO:0000256" key="3">
    <source>
        <dbReference type="ARBA" id="ARBA00023125"/>
    </source>
</evidence>
<keyword evidence="3" id="KW-0238">DNA-binding</keyword>
<dbReference type="SUPFAM" id="SSF53850">
    <property type="entry name" value="Periplasmic binding protein-like II"/>
    <property type="match status" value="1"/>
</dbReference>
<dbReference type="PRINTS" id="PR00039">
    <property type="entry name" value="HTHLYSR"/>
</dbReference>
<reference evidence="7 8" key="1">
    <citation type="submission" date="2018-06" db="EMBL/GenBank/DDBJ databases">
        <authorList>
            <consortium name="Pathogen Informatics"/>
            <person name="Doyle S."/>
        </authorList>
    </citation>
    <scope>NUCLEOTIDE SEQUENCE [LARGE SCALE GENOMIC DNA]</scope>
    <source>
        <strain evidence="7 8">NCTC11842</strain>
    </source>
</reference>
<name>A0A2X2EWQ7_PSELU</name>
<sequence length="287" mass="31259">MLRELKTFIAVARHGTFSAAGQQVGLTQSAVSAQMRQLERDLGVRLFDRTGRAALLNASGQQALPLAEQILSLYEQMAAPTDVAHWQGELKIGAIATVQTGVLPEALMHFRQDAPQVDLKLIPGVSLQLLGRVDAGEIDLALLIKPPFALPKELDEIPLAQEPFVLITPATLPGDDPLALLATQPFVRYDRGSFGGRQVSRFLQEHRITVREALELDELEAIVRMVECGLGVALIPQAGLQLAQARVRTLSLGPLTFHRELVAICRRGLRKQAALSFFLECVKAAKG</sequence>
<evidence type="ECO:0000256" key="1">
    <source>
        <dbReference type="ARBA" id="ARBA00009437"/>
    </source>
</evidence>
<dbReference type="InterPro" id="IPR036390">
    <property type="entry name" value="WH_DNA-bd_sf"/>
</dbReference>
<evidence type="ECO:0000256" key="2">
    <source>
        <dbReference type="ARBA" id="ARBA00023015"/>
    </source>
</evidence>
<evidence type="ECO:0000313" key="9">
    <source>
        <dbReference type="Proteomes" id="UP000626180"/>
    </source>
</evidence>
<dbReference type="RefSeq" id="WP_010796433.1">
    <property type="nucleotide sequence ID" value="NZ_CP069262.1"/>
</dbReference>
<dbReference type="Gene3D" id="3.40.190.290">
    <property type="match status" value="1"/>
</dbReference>
<evidence type="ECO:0000259" key="5">
    <source>
        <dbReference type="PROSITE" id="PS50931"/>
    </source>
</evidence>
<organism evidence="7 8">
    <name type="scientific">Pseudomonas luteola</name>
    <dbReference type="NCBI Taxonomy" id="47886"/>
    <lineage>
        <taxon>Bacteria</taxon>
        <taxon>Pseudomonadati</taxon>
        <taxon>Pseudomonadota</taxon>
        <taxon>Gammaproteobacteria</taxon>
        <taxon>Pseudomonadales</taxon>
        <taxon>Pseudomonadaceae</taxon>
        <taxon>Pseudomonas</taxon>
    </lineage>
</organism>
<dbReference type="Proteomes" id="UP000250443">
    <property type="component" value="Unassembled WGS sequence"/>
</dbReference>
<keyword evidence="4" id="KW-0804">Transcription</keyword>
<dbReference type="AlphaFoldDB" id="A0A2X2EWQ7"/>
<dbReference type="PANTHER" id="PTHR30126">
    <property type="entry name" value="HTH-TYPE TRANSCRIPTIONAL REGULATOR"/>
    <property type="match status" value="1"/>
</dbReference>
<dbReference type="GO" id="GO:0000976">
    <property type="term" value="F:transcription cis-regulatory region binding"/>
    <property type="evidence" value="ECO:0007669"/>
    <property type="project" value="TreeGrafter"/>
</dbReference>
<accession>A0A2X2EWQ7</accession>
<dbReference type="SUPFAM" id="SSF46785">
    <property type="entry name" value="Winged helix' DNA-binding domain"/>
    <property type="match status" value="1"/>
</dbReference>
<dbReference type="InterPro" id="IPR036388">
    <property type="entry name" value="WH-like_DNA-bd_sf"/>
</dbReference>
<dbReference type="PROSITE" id="PS50931">
    <property type="entry name" value="HTH_LYSR"/>
    <property type="match status" value="1"/>
</dbReference>
<feature type="domain" description="HTH lysR-type" evidence="5">
    <location>
        <begin position="1"/>
        <end position="57"/>
    </location>
</feature>
<dbReference type="Pfam" id="PF00126">
    <property type="entry name" value="HTH_1"/>
    <property type="match status" value="1"/>
</dbReference>
<keyword evidence="9" id="KW-1185">Reference proteome</keyword>
<evidence type="ECO:0000313" key="6">
    <source>
        <dbReference type="EMBL" id="MBF8641542.1"/>
    </source>
</evidence>
<evidence type="ECO:0000313" key="7">
    <source>
        <dbReference type="EMBL" id="SPZ12839.1"/>
    </source>
</evidence>
<dbReference type="Pfam" id="PF03466">
    <property type="entry name" value="LysR_substrate"/>
    <property type="match status" value="1"/>
</dbReference>
<evidence type="ECO:0000256" key="4">
    <source>
        <dbReference type="ARBA" id="ARBA00023163"/>
    </source>
</evidence>
<dbReference type="PANTHER" id="PTHR30126:SF94">
    <property type="entry name" value="LYSR FAMILY TRANSCRIPTIONAL REGULATOR"/>
    <property type="match status" value="1"/>
</dbReference>
<dbReference type="InterPro" id="IPR000847">
    <property type="entry name" value="LysR_HTH_N"/>
</dbReference>
<comment type="similarity">
    <text evidence="1">Belongs to the LysR transcriptional regulatory family.</text>
</comment>
<proteinExistence type="inferred from homology"/>
<evidence type="ECO:0000313" key="8">
    <source>
        <dbReference type="Proteomes" id="UP000250443"/>
    </source>
</evidence>